<feature type="domain" description="Putative exodeoxyribonuclease 8 PDDEXK-like" evidence="1">
    <location>
        <begin position="48"/>
        <end position="280"/>
    </location>
</feature>
<keyword evidence="3" id="KW-0540">Nuclease</keyword>
<dbReference type="EMBL" id="CABVQC010000087">
    <property type="protein sequence ID" value="VWC48917.1"/>
    <property type="molecule type" value="Genomic_DNA"/>
</dbReference>
<dbReference type="Pfam" id="PF12684">
    <property type="entry name" value="DUF3799"/>
    <property type="match status" value="1"/>
</dbReference>
<reference evidence="2" key="2">
    <citation type="submission" date="2017-08" db="EMBL/GenBank/DDBJ databases">
        <title>WGS of novel Burkholderia cepaca complex species.</title>
        <authorList>
            <person name="Lipuma J."/>
            <person name="Spilker T."/>
        </authorList>
    </citation>
    <scope>NUCLEOTIDE SEQUENCE [LARGE SCALE GENOMIC DNA]</scope>
    <source>
        <strain evidence="2">AU17325</strain>
    </source>
</reference>
<sequence length="300" mass="34586">MNARAQIQHQVGQTIWSGQKKITFGRDPDSYTMSVTDDEYHGDADHVSSTQLKSMLKTPQHFLAAVQGAGKDTAALEFGRLAHMAVFEPWRFEDLVLPFDGEFNRRYRECKKFVADHPNHIVIGQDKYDALLAMRNAVRSHRFRGRALGEWFDEGEPEKAIYFVERVTGVKCRVKVDCLHPEFIFDLKSTLDVLPRSFSSAVQNYHYDMSAFMYQTGVQYFTGDERPFIFVPVEKDAPYSVMTYTAGDSLLDNGAQKFEDALNRLKHSREHDSWPGYAGEYVLEIDRWHEYKSNHHILGD</sequence>
<dbReference type="RefSeq" id="WP_025647471.1">
    <property type="nucleotide sequence ID" value="NZ_CABVQC010000087.1"/>
</dbReference>
<dbReference type="AlphaFoldDB" id="A0A228HQ11"/>
<dbReference type="GeneID" id="99664784"/>
<reference evidence="2" key="1">
    <citation type="submission" date="2017-06" db="EMBL/GenBank/DDBJ databases">
        <authorList>
            <person name="Kim H.J."/>
            <person name="Triplett B.A."/>
        </authorList>
    </citation>
    <scope>NUCLEOTIDE SEQUENCE [LARGE SCALE GENOMIC DNA]</scope>
    <source>
        <strain evidence="2">AU17325</strain>
    </source>
</reference>
<keyword evidence="3" id="KW-0378">Hydrolase</keyword>
<reference evidence="3 4" key="3">
    <citation type="submission" date="2019-09" db="EMBL/GenBank/DDBJ databases">
        <authorList>
            <person name="Depoorter E."/>
        </authorList>
    </citation>
    <scope>NUCLEOTIDE SEQUENCE [LARGE SCALE GENOMIC DNA]</scope>
    <source>
        <strain evidence="3">LMG 13014</strain>
    </source>
</reference>
<protein>
    <submittedName>
        <fullName evidence="3">Exonuclease VIII</fullName>
    </submittedName>
</protein>
<dbReference type="InterPro" id="IPR011604">
    <property type="entry name" value="PDDEXK-like_dom_sf"/>
</dbReference>
<accession>A0A228HQ11</accession>
<dbReference type="Proteomes" id="UP000494261">
    <property type="component" value="Unassembled WGS sequence"/>
</dbReference>
<dbReference type="EMBL" id="NKFA01000041">
    <property type="protein sequence ID" value="OXI31999.1"/>
    <property type="molecule type" value="Genomic_DNA"/>
</dbReference>
<dbReference type="InterPro" id="IPR024432">
    <property type="entry name" value="Put_RecE_PDDEXK-like_dom"/>
</dbReference>
<evidence type="ECO:0000313" key="2">
    <source>
        <dbReference type="EMBL" id="OXI31999.1"/>
    </source>
</evidence>
<name>A0A228HQ11_9BURK</name>
<dbReference type="Gene3D" id="3.90.320.10">
    <property type="match status" value="1"/>
</dbReference>
<accession>A0A6P2SZ77</accession>
<evidence type="ECO:0000313" key="3">
    <source>
        <dbReference type="EMBL" id="VWC48917.1"/>
    </source>
</evidence>
<evidence type="ECO:0000313" key="4">
    <source>
        <dbReference type="Proteomes" id="UP000494261"/>
    </source>
</evidence>
<keyword evidence="3" id="KW-0269">Exonuclease</keyword>
<dbReference type="Proteomes" id="UP000214600">
    <property type="component" value="Unassembled WGS sequence"/>
</dbReference>
<gene>
    <name evidence="3" type="ORF">BLA13014_07539</name>
    <name evidence="2" type="ORF">CFB84_41515</name>
</gene>
<dbReference type="OrthoDB" id="8900758at2"/>
<proteinExistence type="predicted"/>
<organism evidence="2">
    <name type="scientific">Burkholderia aenigmatica</name>
    <dbReference type="NCBI Taxonomy" id="2015348"/>
    <lineage>
        <taxon>Bacteria</taxon>
        <taxon>Pseudomonadati</taxon>
        <taxon>Pseudomonadota</taxon>
        <taxon>Betaproteobacteria</taxon>
        <taxon>Burkholderiales</taxon>
        <taxon>Burkholderiaceae</taxon>
        <taxon>Burkholderia</taxon>
        <taxon>Burkholderia cepacia complex</taxon>
    </lineage>
</organism>
<dbReference type="GO" id="GO:0004527">
    <property type="term" value="F:exonuclease activity"/>
    <property type="evidence" value="ECO:0007669"/>
    <property type="project" value="UniProtKB-KW"/>
</dbReference>
<evidence type="ECO:0000259" key="1">
    <source>
        <dbReference type="Pfam" id="PF12684"/>
    </source>
</evidence>